<keyword evidence="2" id="KW-0597">Phosphoprotein</keyword>
<dbReference type="Gene3D" id="3.30.200.20">
    <property type="entry name" value="Phosphorylase Kinase, domain 1"/>
    <property type="match status" value="1"/>
</dbReference>
<dbReference type="SUPFAM" id="SSF52058">
    <property type="entry name" value="L domain-like"/>
    <property type="match status" value="2"/>
</dbReference>
<feature type="transmembrane region" description="Helical" evidence="14">
    <location>
        <begin position="596"/>
        <end position="621"/>
    </location>
</feature>
<dbReference type="EnsemblPlants" id="Kaladp0043s0193.1.v1.1">
    <property type="protein sequence ID" value="Kaladp0043s0193.1.v1.1"/>
    <property type="gene ID" value="Kaladp0043s0193.v1.1"/>
</dbReference>
<keyword evidence="12" id="KW-0325">Glycoprotein</keyword>
<protein>
    <recommendedName>
        <fullName evidence="16">Protein kinase domain-containing protein</fullName>
    </recommendedName>
</protein>
<evidence type="ECO:0000256" key="9">
    <source>
        <dbReference type="ARBA" id="ARBA00022989"/>
    </source>
</evidence>
<dbReference type="FunFam" id="3.30.200.20:FF:000486">
    <property type="entry name" value="Leucine-rich repeat receptor-like protein kinase"/>
    <property type="match status" value="1"/>
</dbReference>
<dbReference type="PANTHER" id="PTHR48003:SF5">
    <property type="entry name" value="OS07G0626500 PROTEIN"/>
    <property type="match status" value="1"/>
</dbReference>
<feature type="signal peptide" evidence="15">
    <location>
        <begin position="1"/>
        <end position="28"/>
    </location>
</feature>
<dbReference type="Pfam" id="PF00069">
    <property type="entry name" value="Pkinase"/>
    <property type="match status" value="1"/>
</dbReference>
<dbReference type="Pfam" id="PF08263">
    <property type="entry name" value="LRRNT_2"/>
    <property type="match status" value="1"/>
</dbReference>
<evidence type="ECO:0000256" key="7">
    <source>
        <dbReference type="ARBA" id="ARBA00022741"/>
    </source>
</evidence>
<keyword evidence="8" id="KW-0067">ATP-binding</keyword>
<evidence type="ECO:0000256" key="1">
    <source>
        <dbReference type="ARBA" id="ARBA00004167"/>
    </source>
</evidence>
<keyword evidence="5 15" id="KW-0732">Signal</keyword>
<evidence type="ECO:0000313" key="17">
    <source>
        <dbReference type="EnsemblPlants" id="Kaladp0043s0193.1.v1.1"/>
    </source>
</evidence>
<dbReference type="FunFam" id="3.80.10.10:FF:000095">
    <property type="entry name" value="LRR receptor-like serine/threonine-protein kinase GSO1"/>
    <property type="match status" value="1"/>
</dbReference>
<dbReference type="FunFam" id="3.80.10.10:FF:000041">
    <property type="entry name" value="LRR receptor-like serine/threonine-protein kinase ERECTA"/>
    <property type="match status" value="1"/>
</dbReference>
<keyword evidence="10 14" id="KW-0472">Membrane</keyword>
<dbReference type="PANTHER" id="PTHR48003">
    <property type="entry name" value="OS07G0626500 PROTEIN"/>
    <property type="match status" value="1"/>
</dbReference>
<dbReference type="Pfam" id="PF00560">
    <property type="entry name" value="LRR_1"/>
    <property type="match status" value="9"/>
</dbReference>
<feature type="region of interest" description="Disordered" evidence="13">
    <location>
        <begin position="632"/>
        <end position="657"/>
    </location>
</feature>
<keyword evidence="18" id="KW-1185">Reference proteome</keyword>
<proteinExistence type="predicted"/>
<comment type="subcellular location">
    <subcellularLocation>
        <location evidence="1">Membrane</location>
        <topology evidence="1">Single-pass membrane protein</topology>
    </subcellularLocation>
</comment>
<dbReference type="Gene3D" id="1.10.510.10">
    <property type="entry name" value="Transferase(Phosphotransferase) domain 1"/>
    <property type="match status" value="1"/>
</dbReference>
<keyword evidence="11" id="KW-0675">Receptor</keyword>
<dbReference type="GO" id="GO:0004672">
    <property type="term" value="F:protein kinase activity"/>
    <property type="evidence" value="ECO:0007669"/>
    <property type="project" value="InterPro"/>
</dbReference>
<dbReference type="InterPro" id="IPR013210">
    <property type="entry name" value="LRR_N_plant-typ"/>
</dbReference>
<evidence type="ECO:0000256" key="12">
    <source>
        <dbReference type="ARBA" id="ARBA00023180"/>
    </source>
</evidence>
<dbReference type="GO" id="GO:0005524">
    <property type="term" value="F:ATP binding"/>
    <property type="evidence" value="ECO:0007669"/>
    <property type="project" value="UniProtKB-KW"/>
</dbReference>
<dbReference type="InterPro" id="IPR032675">
    <property type="entry name" value="LRR_dom_sf"/>
</dbReference>
<dbReference type="GO" id="GO:0016020">
    <property type="term" value="C:membrane"/>
    <property type="evidence" value="ECO:0007669"/>
    <property type="project" value="UniProtKB-SubCell"/>
</dbReference>
<evidence type="ECO:0000259" key="16">
    <source>
        <dbReference type="PROSITE" id="PS50011"/>
    </source>
</evidence>
<evidence type="ECO:0000256" key="13">
    <source>
        <dbReference type="SAM" id="MobiDB-lite"/>
    </source>
</evidence>
<dbReference type="Pfam" id="PF13855">
    <property type="entry name" value="LRR_8"/>
    <property type="match status" value="1"/>
</dbReference>
<evidence type="ECO:0000256" key="6">
    <source>
        <dbReference type="ARBA" id="ARBA00022737"/>
    </source>
</evidence>
<evidence type="ECO:0000256" key="10">
    <source>
        <dbReference type="ARBA" id="ARBA00023136"/>
    </source>
</evidence>
<feature type="domain" description="Protein kinase" evidence="16">
    <location>
        <begin position="763"/>
        <end position="1043"/>
    </location>
</feature>
<keyword evidence="3" id="KW-0433">Leucine-rich repeat</keyword>
<evidence type="ECO:0000256" key="8">
    <source>
        <dbReference type="ARBA" id="ARBA00022840"/>
    </source>
</evidence>
<keyword evidence="6" id="KW-0677">Repeat</keyword>
<dbReference type="Proteomes" id="UP000594263">
    <property type="component" value="Unplaced"/>
</dbReference>
<dbReference type="SMART" id="SM00369">
    <property type="entry name" value="LRR_TYP"/>
    <property type="match status" value="7"/>
</dbReference>
<keyword evidence="7" id="KW-0547">Nucleotide-binding</keyword>
<reference evidence="17" key="1">
    <citation type="submission" date="2021-01" db="UniProtKB">
        <authorList>
            <consortium name="EnsemblPlants"/>
        </authorList>
    </citation>
    <scope>IDENTIFICATION</scope>
</reference>
<evidence type="ECO:0000256" key="5">
    <source>
        <dbReference type="ARBA" id="ARBA00022729"/>
    </source>
</evidence>
<evidence type="ECO:0000256" key="14">
    <source>
        <dbReference type="SAM" id="Phobius"/>
    </source>
</evidence>
<dbReference type="InterPro" id="IPR000719">
    <property type="entry name" value="Prot_kinase_dom"/>
</dbReference>
<dbReference type="FunFam" id="3.80.10.10:FF:001678">
    <property type="entry name" value="Calmodulin-binding receptor kinase CaMRLK"/>
    <property type="match status" value="1"/>
</dbReference>
<dbReference type="SUPFAM" id="SSF56112">
    <property type="entry name" value="Protein kinase-like (PK-like)"/>
    <property type="match status" value="1"/>
</dbReference>
<dbReference type="AlphaFoldDB" id="A0A7N0ZWU6"/>
<name>A0A7N0ZWU6_KALFE</name>
<evidence type="ECO:0000256" key="15">
    <source>
        <dbReference type="SAM" id="SignalP"/>
    </source>
</evidence>
<dbReference type="InterPro" id="IPR003591">
    <property type="entry name" value="Leu-rich_rpt_typical-subtyp"/>
</dbReference>
<feature type="chain" id="PRO_5029545697" description="Protein kinase domain-containing protein" evidence="15">
    <location>
        <begin position="29"/>
        <end position="1043"/>
    </location>
</feature>
<dbReference type="Gramene" id="Kaladp0043s0193.1.v1.1">
    <property type="protein sequence ID" value="Kaladp0043s0193.1.v1.1"/>
    <property type="gene ID" value="Kaladp0043s0193.v1.1"/>
</dbReference>
<keyword evidence="4 14" id="KW-0812">Transmembrane</keyword>
<dbReference type="Gene3D" id="3.80.10.10">
    <property type="entry name" value="Ribonuclease Inhibitor"/>
    <property type="match status" value="2"/>
</dbReference>
<evidence type="ECO:0000313" key="18">
    <source>
        <dbReference type="Proteomes" id="UP000594263"/>
    </source>
</evidence>
<evidence type="ECO:0000256" key="3">
    <source>
        <dbReference type="ARBA" id="ARBA00022614"/>
    </source>
</evidence>
<evidence type="ECO:0000256" key="2">
    <source>
        <dbReference type="ARBA" id="ARBA00022553"/>
    </source>
</evidence>
<dbReference type="PROSITE" id="PS50011">
    <property type="entry name" value="PROTEIN_KINASE_DOM"/>
    <property type="match status" value="1"/>
</dbReference>
<evidence type="ECO:0000256" key="11">
    <source>
        <dbReference type="ARBA" id="ARBA00023170"/>
    </source>
</evidence>
<dbReference type="PROSITE" id="PS51450">
    <property type="entry name" value="LRR"/>
    <property type="match status" value="1"/>
</dbReference>
<keyword evidence="9 14" id="KW-1133">Transmembrane helix</keyword>
<accession>A0A7N0ZWU6</accession>
<evidence type="ECO:0000256" key="4">
    <source>
        <dbReference type="ARBA" id="ARBA00022692"/>
    </source>
</evidence>
<dbReference type="InterPro" id="IPR011009">
    <property type="entry name" value="Kinase-like_dom_sf"/>
</dbReference>
<sequence length="1043" mass="113424">MRPPATALMTLELLLLLLCAASLSLAAAQSQTKALLEFKKGIKRDPLGKVLDSWVLDSSADPNACPATWYGVSCEGVNVVALMLEQLDLAGELKLNTLTGLGSLKNLSLAGNSFTGRLAPVLFTMVSLQHFDLSNNQFYGPIPGKFTGMWALNYVNLSSNSFDGEFPSGIENLQLLRVLDLHSNRLTGDVGDILRRLVHAEVLDLSSNMLYGEISGDMSSFVYTVRHMNLSRNGLVGGFFREDAFSTLQNLAILDLSYNQLTGNLPPFSSLRYLQVLRLGNNQFTGDIPEELLESSMPIVELDLSVNGFTGSIHEISSTSLNILNLSSNGLSGPMPLSFRKCSVVDLSRNMLSGPLPDMRNWEPALEVIDLSSNNLSGTLPNASAQFENLTSFVIRNNSISGGLPSTLGSLAKLFSVDVSLNRMTGDIPASLFTSRTLIYLNLSGNGFTGKIPFQGPHAVSELNQAFYPLMETLDLSSNALSGVLSPDVGSLERLQCLNLSKNRLSGKLPDELSKLTELEYLDLSSNYFNGEIPQNLSSKLLSLNLSRNDFSGVLPENLRHFPVTSFQPGNNLLILNLTPPPSWRPFTPSRSHLTAGITAVIVLVSIFVVAMIVILLGLYYRRKFQEFHKGSAFGGQSDTRDAKPGRSAGSHIFKSGVEPPVASLSFSQDHLLSSHSRSISSPKDDVTTEIVEQALPDPVSTSAVIKKNLSGRKSSSGSPSSSPRFIENQQPAMLDVSSPDRLAGQLLFLDSSISFTGEELSRAPAEILGRSSHGTLYKATLPNGHMLTVKWLRVGLVKNKKDFAKEIKRIGSIRHANIVSPRAYYWGPREQERLLLADYIEGDSVALHLYETTPRRYPPLSFNQRLKVAVEMAGGLLHLHERNLSHGNLKPTNILLSGPNCDARLVDGGLHRLMTSAGISEQILNLTALGYGAPELANNKPAPTLKADVYSLGVVFLELLTRRSAGDIISGQSGAVDLTDWVRLCNQAGRGIDCIDRDMAGGEEPSRAMDEFLAVAVSCILPDHERPNIRQVYDALRVITPP</sequence>
<dbReference type="InterPro" id="IPR001611">
    <property type="entry name" value="Leu-rich_rpt"/>
</dbReference>
<dbReference type="InterPro" id="IPR053059">
    <property type="entry name" value="Inactive_SerThr-Kinase_ABA"/>
</dbReference>
<dbReference type="OMA" id="MSSYLQM"/>
<organism evidence="17 18">
    <name type="scientific">Kalanchoe fedtschenkoi</name>
    <name type="common">Lavender scallops</name>
    <name type="synonym">South American air plant</name>
    <dbReference type="NCBI Taxonomy" id="63787"/>
    <lineage>
        <taxon>Eukaryota</taxon>
        <taxon>Viridiplantae</taxon>
        <taxon>Streptophyta</taxon>
        <taxon>Embryophyta</taxon>
        <taxon>Tracheophyta</taxon>
        <taxon>Spermatophyta</taxon>
        <taxon>Magnoliopsida</taxon>
        <taxon>eudicotyledons</taxon>
        <taxon>Gunneridae</taxon>
        <taxon>Pentapetalae</taxon>
        <taxon>Saxifragales</taxon>
        <taxon>Crassulaceae</taxon>
        <taxon>Kalanchoe</taxon>
    </lineage>
</organism>